<accession>A0A2V0PMB8</accession>
<dbReference type="InParanoid" id="A0A2V0PMB8"/>
<dbReference type="EMBL" id="BDRX01000118">
    <property type="protein sequence ID" value="GBF98205.1"/>
    <property type="molecule type" value="Genomic_DNA"/>
</dbReference>
<comment type="caution">
    <text evidence="2">The sequence shown here is derived from an EMBL/GenBank/DDBJ whole genome shotgun (WGS) entry which is preliminary data.</text>
</comment>
<feature type="compositionally biased region" description="Low complexity" evidence="1">
    <location>
        <begin position="55"/>
        <end position="68"/>
    </location>
</feature>
<sequence length="273" mass="28847">MAAAAAAPPSASAKPPRRGGRPPSGILSSLPGAGADADEGEPPSASAKPTRRSGRPPSGGLSSLPGGSDADDMDGEEEPSGITHKQRAALRYLFRQRIDSEINKLKSKHKRYWPGAVAAAVLKTIENGTWVPALSSLEAAEAGAAARAKASAAAAEERLEAAARLDAYMTALGKRPDYFSAKPPPGEEVQRARLSLKDAESNLLTHNKAIKNAWPRCERKAMLEATMLEGIKQGRICKVLPKGPKRAKKAEEPEAEEPEAEEPEAEEPEDPLA</sequence>
<keyword evidence="3" id="KW-1185">Reference proteome</keyword>
<proteinExistence type="predicted"/>
<dbReference type="Proteomes" id="UP000247498">
    <property type="component" value="Unassembled WGS sequence"/>
</dbReference>
<reference evidence="2 3" key="1">
    <citation type="journal article" date="2018" name="Sci. Rep.">
        <title>Raphidocelis subcapitata (=Pseudokirchneriella subcapitata) provides an insight into genome evolution and environmental adaptations in the Sphaeropleales.</title>
        <authorList>
            <person name="Suzuki S."/>
            <person name="Yamaguchi H."/>
            <person name="Nakajima N."/>
            <person name="Kawachi M."/>
        </authorList>
    </citation>
    <scope>NUCLEOTIDE SEQUENCE [LARGE SCALE GENOMIC DNA]</scope>
    <source>
        <strain evidence="2 3">NIES-35</strain>
    </source>
</reference>
<feature type="compositionally biased region" description="Low complexity" evidence="1">
    <location>
        <begin position="21"/>
        <end position="35"/>
    </location>
</feature>
<feature type="compositionally biased region" description="Acidic residues" evidence="1">
    <location>
        <begin position="69"/>
        <end position="79"/>
    </location>
</feature>
<feature type="region of interest" description="Disordered" evidence="1">
    <location>
        <begin position="1"/>
        <end position="87"/>
    </location>
</feature>
<evidence type="ECO:0000256" key="1">
    <source>
        <dbReference type="SAM" id="MobiDB-lite"/>
    </source>
</evidence>
<name>A0A2V0PMB8_9CHLO</name>
<organism evidence="2 3">
    <name type="scientific">Raphidocelis subcapitata</name>
    <dbReference type="NCBI Taxonomy" id="307507"/>
    <lineage>
        <taxon>Eukaryota</taxon>
        <taxon>Viridiplantae</taxon>
        <taxon>Chlorophyta</taxon>
        <taxon>core chlorophytes</taxon>
        <taxon>Chlorophyceae</taxon>
        <taxon>CS clade</taxon>
        <taxon>Sphaeropleales</taxon>
        <taxon>Selenastraceae</taxon>
        <taxon>Raphidocelis</taxon>
    </lineage>
</organism>
<feature type="compositionally biased region" description="Acidic residues" evidence="1">
    <location>
        <begin position="253"/>
        <end position="273"/>
    </location>
</feature>
<feature type="compositionally biased region" description="Low complexity" evidence="1">
    <location>
        <begin position="1"/>
        <end position="14"/>
    </location>
</feature>
<dbReference type="AlphaFoldDB" id="A0A2V0PMB8"/>
<evidence type="ECO:0000313" key="2">
    <source>
        <dbReference type="EMBL" id="GBF98205.1"/>
    </source>
</evidence>
<protein>
    <submittedName>
        <fullName evidence="2">Uncharacterized protein</fullName>
    </submittedName>
</protein>
<feature type="region of interest" description="Disordered" evidence="1">
    <location>
        <begin position="239"/>
        <end position="273"/>
    </location>
</feature>
<evidence type="ECO:0000313" key="3">
    <source>
        <dbReference type="Proteomes" id="UP000247498"/>
    </source>
</evidence>
<gene>
    <name evidence="2" type="ORF">Rsub_10705</name>
</gene>